<feature type="compositionally biased region" description="Low complexity" evidence="1">
    <location>
        <begin position="61"/>
        <end position="79"/>
    </location>
</feature>
<dbReference type="OrthoDB" id="289038at2759"/>
<feature type="region of interest" description="Disordered" evidence="1">
    <location>
        <begin position="52"/>
        <end position="110"/>
    </location>
</feature>
<accession>A0A4Z2CKQ9</accession>
<dbReference type="GO" id="GO:0016787">
    <property type="term" value="F:hydrolase activity"/>
    <property type="evidence" value="ECO:0007669"/>
    <property type="project" value="UniProtKB-KW"/>
</dbReference>
<evidence type="ECO:0000313" key="3">
    <source>
        <dbReference type="Proteomes" id="UP000311919"/>
    </source>
</evidence>
<reference evidence="2 3" key="1">
    <citation type="submission" date="2019-03" db="EMBL/GenBank/DDBJ databases">
        <title>An improved genome assembly of the fluke Schistosoma japonicum.</title>
        <authorList>
            <person name="Hu W."/>
            <person name="Luo F."/>
            <person name="Yin M."/>
            <person name="Mo X."/>
            <person name="Sun C."/>
            <person name="Wu Q."/>
            <person name="Zhu B."/>
            <person name="Xiang M."/>
            <person name="Wang J."/>
            <person name="Wang Y."/>
            <person name="Zhang T."/>
            <person name="Xu B."/>
            <person name="Zheng H."/>
            <person name="Feng Z."/>
        </authorList>
    </citation>
    <scope>NUCLEOTIDE SEQUENCE [LARGE SCALE GENOMIC DNA]</scope>
    <source>
        <strain evidence="2">HuSjv2</strain>
        <tissue evidence="2">Worms</tissue>
    </source>
</reference>
<sequence length="110" mass="11952">NFDSSAFFSPHSSTSALLQREAKEANFASNISDEQRNNNDLNDIANFIDLTTNDKTDDTENPVTFSNSPPSSPTNSKSVLFNAVDTTPSVATTDNSEMTEINTNHTPALH</sequence>
<organism evidence="2 3">
    <name type="scientific">Schistosoma japonicum</name>
    <name type="common">Blood fluke</name>
    <dbReference type="NCBI Taxonomy" id="6182"/>
    <lineage>
        <taxon>Eukaryota</taxon>
        <taxon>Metazoa</taxon>
        <taxon>Spiralia</taxon>
        <taxon>Lophotrochozoa</taxon>
        <taxon>Platyhelminthes</taxon>
        <taxon>Trematoda</taxon>
        <taxon>Digenea</taxon>
        <taxon>Strigeidida</taxon>
        <taxon>Schistosomatoidea</taxon>
        <taxon>Schistosomatidae</taxon>
        <taxon>Schistosoma</taxon>
    </lineage>
</organism>
<feature type="compositionally biased region" description="Polar residues" evidence="1">
    <location>
        <begin position="84"/>
        <end position="110"/>
    </location>
</feature>
<dbReference type="Proteomes" id="UP000311919">
    <property type="component" value="Unassembled WGS sequence"/>
</dbReference>
<feature type="non-terminal residue" evidence="2">
    <location>
        <position position="1"/>
    </location>
</feature>
<gene>
    <name evidence="2" type="ORF">EWB00_010868</name>
</gene>
<name>A0A4Z2CKQ9_SCHJA</name>
<evidence type="ECO:0000313" key="2">
    <source>
        <dbReference type="EMBL" id="TNN04792.1"/>
    </source>
</evidence>
<evidence type="ECO:0000256" key="1">
    <source>
        <dbReference type="SAM" id="MobiDB-lite"/>
    </source>
</evidence>
<keyword evidence="3" id="KW-1185">Reference proteome</keyword>
<comment type="caution">
    <text evidence="2">The sequence shown here is derived from an EMBL/GenBank/DDBJ whole genome shotgun (WGS) entry which is preliminary data.</text>
</comment>
<keyword evidence="2" id="KW-0378">Hydrolase</keyword>
<proteinExistence type="predicted"/>
<protein>
    <submittedName>
        <fullName evidence="2">Ubiquitin carboxyl-terminal hydrolase 24</fullName>
    </submittedName>
</protein>
<dbReference type="EMBL" id="SKCS01000882">
    <property type="protein sequence ID" value="TNN04792.1"/>
    <property type="molecule type" value="Genomic_DNA"/>
</dbReference>
<dbReference type="AlphaFoldDB" id="A0A4Z2CKQ9"/>